<evidence type="ECO:0000313" key="2">
    <source>
        <dbReference type="Proteomes" id="UP000235897"/>
    </source>
</evidence>
<dbReference type="Gene3D" id="6.10.280.50">
    <property type="match status" value="1"/>
</dbReference>
<organism evidence="1 2">
    <name type="scientific">Stutzerimonas stutzeri</name>
    <name type="common">Pseudomonas stutzeri</name>
    <dbReference type="NCBI Taxonomy" id="316"/>
    <lineage>
        <taxon>Bacteria</taxon>
        <taxon>Pseudomonadati</taxon>
        <taxon>Pseudomonadota</taxon>
        <taxon>Gammaproteobacteria</taxon>
        <taxon>Pseudomonadales</taxon>
        <taxon>Pseudomonadaceae</taxon>
        <taxon>Stutzerimonas</taxon>
    </lineage>
</organism>
<name>A0A2N8SQX8_STUST</name>
<dbReference type="AlphaFoldDB" id="A0A2N8SQX8"/>
<dbReference type="EMBL" id="POUW01000005">
    <property type="protein sequence ID" value="PNG04892.1"/>
    <property type="molecule type" value="Genomic_DNA"/>
</dbReference>
<reference evidence="1 2" key="1">
    <citation type="submission" date="2018-01" db="EMBL/GenBank/DDBJ databases">
        <title>Denitrification phenotypes of diverse strains of Pseudomonas stutzeri.</title>
        <authorList>
            <person name="Milligan D.A."/>
            <person name="Bergaust L."/>
            <person name="Bakken L.R."/>
            <person name="Frostegard A."/>
        </authorList>
    </citation>
    <scope>NUCLEOTIDE SEQUENCE [LARGE SCALE GENOMIC DNA]</scope>
    <source>
        <strain evidence="1 2">28a3</strain>
    </source>
</reference>
<evidence type="ECO:0000313" key="1">
    <source>
        <dbReference type="EMBL" id="PNG04892.1"/>
    </source>
</evidence>
<dbReference type="RefSeq" id="WP_021209797.1">
    <property type="nucleotide sequence ID" value="NZ_JAMOIG010000018.1"/>
</dbReference>
<dbReference type="OrthoDB" id="1263265at2"/>
<comment type="caution">
    <text evidence="1">The sequence shown here is derived from an EMBL/GenBank/DDBJ whole genome shotgun (WGS) entry which is preliminary data.</text>
</comment>
<proteinExistence type="predicted"/>
<dbReference type="Pfam" id="PF04325">
    <property type="entry name" value="DUF465"/>
    <property type="match status" value="1"/>
</dbReference>
<sequence>MHVEHHPVTRDFPEKREQLQLLRQQDPAFARKAEQYEALDKQICRVEDGVETLDGDALSALKLERVTLKDAIARDLKRASGSCCGGCCG</sequence>
<dbReference type="InterPro" id="IPR007420">
    <property type="entry name" value="DUF465"/>
</dbReference>
<gene>
    <name evidence="1" type="ORF">CXL00_14605</name>
</gene>
<protein>
    <submittedName>
        <fullName evidence="1">DUF465 domain-containing protein</fullName>
    </submittedName>
</protein>
<dbReference type="Proteomes" id="UP000235897">
    <property type="component" value="Unassembled WGS sequence"/>
</dbReference>
<accession>A0A2N8SQX8</accession>
<dbReference type="InterPro" id="IPR038444">
    <property type="entry name" value="DUF465_sf"/>
</dbReference>